<comment type="caution">
    <text evidence="2">The sequence shown here is derived from an EMBL/GenBank/DDBJ whole genome shotgun (WGS) entry which is preliminary data.</text>
</comment>
<dbReference type="GO" id="GO:0016740">
    <property type="term" value="F:transferase activity"/>
    <property type="evidence" value="ECO:0007669"/>
    <property type="project" value="UniProtKB-KW"/>
</dbReference>
<feature type="non-terminal residue" evidence="2">
    <location>
        <position position="1"/>
    </location>
</feature>
<keyword evidence="2" id="KW-0808">Transferase</keyword>
<dbReference type="AlphaFoldDB" id="A0A497ENN3"/>
<name>A0A497ENN3_9CREN</name>
<sequence>MKVEAYAKVNDDNSLEMPYDGIYDVTHLAIYVLKKIKSKVYERDVVILILAFEVIIASIALKLFLA</sequence>
<accession>A0A497ENN3</accession>
<gene>
    <name evidence="2" type="ORF">DRJ33_08740</name>
</gene>
<feature type="transmembrane region" description="Helical" evidence="1">
    <location>
        <begin position="45"/>
        <end position="65"/>
    </location>
</feature>
<reference evidence="2 3" key="1">
    <citation type="submission" date="2018-06" db="EMBL/GenBank/DDBJ databases">
        <title>Extensive metabolic versatility and redundancy in microbially diverse, dynamic hydrothermal sediments.</title>
        <authorList>
            <person name="Dombrowski N."/>
            <person name="Teske A."/>
            <person name="Baker B.J."/>
        </authorList>
    </citation>
    <scope>NUCLEOTIDE SEQUENCE [LARGE SCALE GENOMIC DNA]</scope>
    <source>
        <strain evidence="2">B34_G17</strain>
    </source>
</reference>
<keyword evidence="1" id="KW-0472">Membrane</keyword>
<keyword evidence="1" id="KW-1133">Transmembrane helix</keyword>
<dbReference type="EMBL" id="QMQX01000238">
    <property type="protein sequence ID" value="RLE48769.1"/>
    <property type="molecule type" value="Genomic_DNA"/>
</dbReference>
<keyword evidence="1" id="KW-0812">Transmembrane</keyword>
<proteinExistence type="predicted"/>
<evidence type="ECO:0000313" key="3">
    <source>
        <dbReference type="Proteomes" id="UP000272051"/>
    </source>
</evidence>
<protein>
    <submittedName>
        <fullName evidence="2">Glycosyl transferase family 4</fullName>
    </submittedName>
</protein>
<evidence type="ECO:0000313" key="2">
    <source>
        <dbReference type="EMBL" id="RLE48769.1"/>
    </source>
</evidence>
<dbReference type="Proteomes" id="UP000272051">
    <property type="component" value="Unassembled WGS sequence"/>
</dbReference>
<evidence type="ECO:0000256" key="1">
    <source>
        <dbReference type="SAM" id="Phobius"/>
    </source>
</evidence>
<organism evidence="2 3">
    <name type="scientific">Thermoproteota archaeon</name>
    <dbReference type="NCBI Taxonomy" id="2056631"/>
    <lineage>
        <taxon>Archaea</taxon>
        <taxon>Thermoproteota</taxon>
    </lineage>
</organism>